<name>A0AAN9P0J1_CROPI</name>
<organism evidence="4 5">
    <name type="scientific">Crotalaria pallida</name>
    <name type="common">Smooth rattlebox</name>
    <name type="synonym">Crotalaria striata</name>
    <dbReference type="NCBI Taxonomy" id="3830"/>
    <lineage>
        <taxon>Eukaryota</taxon>
        <taxon>Viridiplantae</taxon>
        <taxon>Streptophyta</taxon>
        <taxon>Embryophyta</taxon>
        <taxon>Tracheophyta</taxon>
        <taxon>Spermatophyta</taxon>
        <taxon>Magnoliopsida</taxon>
        <taxon>eudicotyledons</taxon>
        <taxon>Gunneridae</taxon>
        <taxon>Pentapetalae</taxon>
        <taxon>rosids</taxon>
        <taxon>fabids</taxon>
        <taxon>Fabales</taxon>
        <taxon>Fabaceae</taxon>
        <taxon>Papilionoideae</taxon>
        <taxon>50 kb inversion clade</taxon>
        <taxon>genistoids sensu lato</taxon>
        <taxon>core genistoids</taxon>
        <taxon>Crotalarieae</taxon>
        <taxon>Crotalaria</taxon>
    </lineage>
</organism>
<evidence type="ECO:0000259" key="2">
    <source>
        <dbReference type="Pfam" id="PF22600"/>
    </source>
</evidence>
<dbReference type="InterPro" id="IPR058920">
    <property type="entry name" value="PAP-OAS1-bd-rel"/>
</dbReference>
<dbReference type="Gene3D" id="1.10.1410.10">
    <property type="match status" value="1"/>
</dbReference>
<sequence length="880" mass="98486">MGSGIFNCVSNGTGDDVVLLVFFARDLSSVFTAMKDAKQKHSRPSSSTSNQKPLSLDKELWLFAEERAQEILCVVQPNVLSEANRKEVMDYVMALIRGYYGAEVFPFGSVPLKTYLPDGDIDFTVLSHETRDEDAAQAVRNILECHKNVGYLVKDIQHIRAQVQVVKCTVNGLAVDISFNQMAGLYALHFLEAVDQLLGRDHLLKRSIILIKAWLYYESRILGAHHGLLSTYAVEVLVLYIINRFHSSVHGPLEVLYKFLDYYSKFDWDTNYISIDGPKALSTLPEIVESPECDRAGFLLSREFLNSYRDMCFVQARASETKTNEFPTKFMNISDPLKSNNNLGRSVSKGSFQRIKMALSYGARKLKEILMGENMGAALEHYFKITLDRNGKGTRPDVGVPVAVFGTGRSEESDLRGDCDGYYGVLQYVEYYDDYAMPPDEYTNYPSSPSLADMHAIPTYYHPMDTNLYIPGQTHYHPNAPHATYYLQENVPGPTLYHPTTVPQETYCLQENVTGSTFYHPNTSHANEYLEENIPTQIYDHPMTPKSTNSVEKKVISRGTGSYIPDLTHTWYRDMHGKGTKPRRFNPMNHNTLPKSPLGKQPVEVEVHSEAETNDKSRSFELANEDFPVLPRVRLTSPREAQEAVKLTEKVRSSSSSELNFGLSYKPFLPSTRETTPSKSEGSVKLVDKERSSSLPILKIELNDEEFPLLPSVSKTIPSKSQESVKLTEQAKHSSPPELSIVLSNEEFPPLSRIHKAGASGGRESVKLIDQARNSFSSQLNNELSKDKSSPVPNILKITTSEGQKTVTFPPQAKNFSASGLKIEFGTLTRSKSLTEQSLPTKSEKEGSGVSSSQVTMLAVPKVAKECTDSDDDRSWIDSI</sequence>
<dbReference type="PANTHER" id="PTHR45979:SF6">
    <property type="entry name" value="NUCLEOTIDYLTRANSFERASE DOMAIN PROTEIN"/>
    <property type="match status" value="1"/>
</dbReference>
<evidence type="ECO:0008006" key="6">
    <source>
        <dbReference type="Google" id="ProtNLM"/>
    </source>
</evidence>
<dbReference type="Proteomes" id="UP001372338">
    <property type="component" value="Unassembled WGS sequence"/>
</dbReference>
<feature type="region of interest" description="Disordered" evidence="1">
    <location>
        <begin position="834"/>
        <end position="855"/>
    </location>
</feature>
<dbReference type="Pfam" id="PF26180">
    <property type="entry name" value="PAP-OAS1"/>
    <property type="match status" value="1"/>
</dbReference>
<dbReference type="InterPro" id="IPR043519">
    <property type="entry name" value="NT_sf"/>
</dbReference>
<comment type="caution">
    <text evidence="4">The sequence shown here is derived from an EMBL/GenBank/DDBJ whole genome shotgun (WGS) entry which is preliminary data.</text>
</comment>
<dbReference type="InterPro" id="IPR054708">
    <property type="entry name" value="MTPAP-like_central"/>
</dbReference>
<keyword evidence="5" id="KW-1185">Reference proteome</keyword>
<gene>
    <name evidence="4" type="ORF">RIF29_11178</name>
</gene>
<evidence type="ECO:0000259" key="3">
    <source>
        <dbReference type="Pfam" id="PF26180"/>
    </source>
</evidence>
<dbReference type="EMBL" id="JAYWIO010000002">
    <property type="protein sequence ID" value="KAK7282426.1"/>
    <property type="molecule type" value="Genomic_DNA"/>
</dbReference>
<dbReference type="PANTHER" id="PTHR45979">
    <property type="entry name" value="PAP/OAS1 SUBSTRATE-BINDING DOMAIN SUPERFAMILY"/>
    <property type="match status" value="1"/>
</dbReference>
<dbReference type="InterPro" id="IPR058921">
    <property type="entry name" value="PAP/OAS1-rel"/>
</dbReference>
<dbReference type="Pfam" id="PF22600">
    <property type="entry name" value="MTPAP-like_central"/>
    <property type="match status" value="1"/>
</dbReference>
<dbReference type="GO" id="GO:0046872">
    <property type="term" value="F:metal ion binding"/>
    <property type="evidence" value="ECO:0007669"/>
    <property type="project" value="UniProtKB-KW"/>
</dbReference>
<feature type="domain" description="Poly(A) RNA polymerase mitochondrial-like central palm" evidence="2">
    <location>
        <begin position="69"/>
        <end position="193"/>
    </location>
</feature>
<feature type="region of interest" description="Disordered" evidence="1">
    <location>
        <begin position="667"/>
        <end position="687"/>
    </location>
</feature>
<dbReference type="CDD" id="cd05402">
    <property type="entry name" value="NT_PAP_TUTase"/>
    <property type="match status" value="1"/>
</dbReference>
<feature type="compositionally biased region" description="Polar residues" evidence="1">
    <location>
        <begin position="672"/>
        <end position="681"/>
    </location>
</feature>
<dbReference type="SUPFAM" id="SSF81631">
    <property type="entry name" value="PAP/OAS1 substrate-binding domain"/>
    <property type="match status" value="1"/>
</dbReference>
<dbReference type="Gene3D" id="3.30.460.10">
    <property type="entry name" value="Beta Polymerase, domain 2"/>
    <property type="match status" value="1"/>
</dbReference>
<protein>
    <recommendedName>
        <fullName evidence="6">Polymerase nucleotidyl transferase domain-containing protein</fullName>
    </recommendedName>
</protein>
<accession>A0AAN9P0J1</accession>
<feature type="domain" description="PAP/OAS1 substrate-binding-related" evidence="3">
    <location>
        <begin position="199"/>
        <end position="387"/>
    </location>
</feature>
<dbReference type="AlphaFoldDB" id="A0AAN9P0J1"/>
<reference evidence="4 5" key="1">
    <citation type="submission" date="2024-01" db="EMBL/GenBank/DDBJ databases">
        <title>The genomes of 5 underutilized Papilionoideae crops provide insights into root nodulation and disease resistanc.</title>
        <authorList>
            <person name="Yuan L."/>
        </authorList>
    </citation>
    <scope>NUCLEOTIDE SEQUENCE [LARGE SCALE GENOMIC DNA]</scope>
    <source>
        <strain evidence="4">ZHUSHIDOU_FW_LH</strain>
        <tissue evidence="4">Leaf</tissue>
    </source>
</reference>
<feature type="region of interest" description="Disordered" evidence="1">
    <location>
        <begin position="574"/>
        <end position="601"/>
    </location>
</feature>
<proteinExistence type="predicted"/>
<evidence type="ECO:0000313" key="5">
    <source>
        <dbReference type="Proteomes" id="UP001372338"/>
    </source>
</evidence>
<evidence type="ECO:0000256" key="1">
    <source>
        <dbReference type="SAM" id="MobiDB-lite"/>
    </source>
</evidence>
<evidence type="ECO:0000313" key="4">
    <source>
        <dbReference type="EMBL" id="KAK7282426.1"/>
    </source>
</evidence>
<dbReference type="SUPFAM" id="SSF81301">
    <property type="entry name" value="Nucleotidyltransferase"/>
    <property type="match status" value="1"/>
</dbReference>